<keyword evidence="2" id="KW-1133">Transmembrane helix</keyword>
<keyword evidence="2" id="KW-0812">Transmembrane</keyword>
<dbReference type="InterPro" id="IPR004474">
    <property type="entry name" value="LytR_CpsA_psr"/>
</dbReference>
<dbReference type="NCBIfam" id="TIGR00350">
    <property type="entry name" value="lytR_cpsA_psr"/>
    <property type="match status" value="1"/>
</dbReference>
<name>A0A1M5ZIE1_9CLOT</name>
<evidence type="ECO:0000259" key="3">
    <source>
        <dbReference type="Pfam" id="PF03816"/>
    </source>
</evidence>
<dbReference type="EMBL" id="FQXU01000009">
    <property type="protein sequence ID" value="SHI24085.1"/>
    <property type="molecule type" value="Genomic_DNA"/>
</dbReference>
<keyword evidence="2" id="KW-0472">Membrane</keyword>
<accession>A0A1M5ZIE1</accession>
<evidence type="ECO:0000256" key="2">
    <source>
        <dbReference type="SAM" id="Phobius"/>
    </source>
</evidence>
<gene>
    <name evidence="4" type="ORF">SAMN02745941_02981</name>
</gene>
<evidence type="ECO:0000256" key="1">
    <source>
        <dbReference type="ARBA" id="ARBA00006068"/>
    </source>
</evidence>
<dbReference type="AlphaFoldDB" id="A0A1M5ZIE1"/>
<protein>
    <submittedName>
        <fullName evidence="4">Transcriptional attenuator, LytR family</fullName>
    </submittedName>
</protein>
<dbReference type="PANTHER" id="PTHR33392">
    <property type="entry name" value="POLYISOPRENYL-TEICHOIC ACID--PEPTIDOGLYCAN TEICHOIC ACID TRANSFERASE TAGU"/>
    <property type="match status" value="1"/>
</dbReference>
<feature type="domain" description="Cell envelope-related transcriptional attenuator" evidence="3">
    <location>
        <begin position="91"/>
        <end position="247"/>
    </location>
</feature>
<dbReference type="Proteomes" id="UP000184241">
    <property type="component" value="Unassembled WGS sequence"/>
</dbReference>
<feature type="transmembrane region" description="Helical" evidence="2">
    <location>
        <begin position="21"/>
        <end position="46"/>
    </location>
</feature>
<dbReference type="Gene3D" id="3.40.630.190">
    <property type="entry name" value="LCP protein"/>
    <property type="match status" value="1"/>
</dbReference>
<reference evidence="4 5" key="1">
    <citation type="submission" date="2016-11" db="EMBL/GenBank/DDBJ databases">
        <authorList>
            <person name="Jaros S."/>
            <person name="Januszkiewicz K."/>
            <person name="Wedrychowicz H."/>
        </authorList>
    </citation>
    <scope>NUCLEOTIDE SEQUENCE [LARGE SCALE GENOMIC DNA]</scope>
    <source>
        <strain evidence="4 5">DSM 6191</strain>
    </source>
</reference>
<comment type="similarity">
    <text evidence="1">Belongs to the LytR/CpsA/Psr (LCP) family.</text>
</comment>
<organism evidence="4 5">
    <name type="scientific">Clostridium intestinale DSM 6191</name>
    <dbReference type="NCBI Taxonomy" id="1121320"/>
    <lineage>
        <taxon>Bacteria</taxon>
        <taxon>Bacillati</taxon>
        <taxon>Bacillota</taxon>
        <taxon>Clostridia</taxon>
        <taxon>Eubacteriales</taxon>
        <taxon>Clostridiaceae</taxon>
        <taxon>Clostridium</taxon>
    </lineage>
</organism>
<dbReference type="Pfam" id="PF03816">
    <property type="entry name" value="LytR_cpsA_psr"/>
    <property type="match status" value="1"/>
</dbReference>
<dbReference type="InterPro" id="IPR050922">
    <property type="entry name" value="LytR/CpsA/Psr_CW_biosynth"/>
</dbReference>
<dbReference type="PANTHER" id="PTHR33392:SF6">
    <property type="entry name" value="POLYISOPRENYL-TEICHOIC ACID--PEPTIDOGLYCAN TEICHOIC ACID TRANSFERASE TAGU"/>
    <property type="match status" value="1"/>
</dbReference>
<proteinExistence type="inferred from homology"/>
<evidence type="ECO:0000313" key="4">
    <source>
        <dbReference type="EMBL" id="SHI24085.1"/>
    </source>
</evidence>
<sequence>MEDRKRRSKGPNKKKKKNKKKWIILSLLLVVLIIAGIGVGLTMSMLGKVDKVEINEDNLDISQEVEEKYKDTNITNILLLGIDSEDGETGRSDSIMILSVDNVHNKLKLSSIMRDSYVDIKGHGKDKINHAYAFGGPELSISTINTNFDLNIKDFATVNFDSLPKVVDKLGGIDLNITTGDLKYINGYIDSLNNLQKTSVSHITNTGTQHVNGTQALAYARIRYDGGDQERTHRHRVIFEALFNTIKSTSKTQYPAILNELLPLVKTSLDGGDILKLATSSVSLSGGLIQDRFPRDDNGAGQMINGVYYQTFDKAKTVEQMHQFIFES</sequence>
<evidence type="ECO:0000313" key="5">
    <source>
        <dbReference type="Proteomes" id="UP000184241"/>
    </source>
</evidence>